<dbReference type="EMBL" id="HBER01007214">
    <property type="protein sequence ID" value="CAD8528345.1"/>
    <property type="molecule type" value="Transcribed_RNA"/>
</dbReference>
<feature type="domain" description="C2" evidence="3">
    <location>
        <begin position="8"/>
        <end position="126"/>
    </location>
</feature>
<evidence type="ECO:0000259" key="3">
    <source>
        <dbReference type="PROSITE" id="PS50004"/>
    </source>
</evidence>
<dbReference type="SUPFAM" id="SSF49562">
    <property type="entry name" value="C2 domain (Calcium/lipid-binding domain, CaLB)"/>
    <property type="match status" value="1"/>
</dbReference>
<evidence type="ECO:0000313" key="4">
    <source>
        <dbReference type="EMBL" id="CAD8528345.1"/>
    </source>
</evidence>
<feature type="region of interest" description="Disordered" evidence="1">
    <location>
        <begin position="246"/>
        <end position="286"/>
    </location>
</feature>
<organism evidence="4">
    <name type="scientific">Calcidiscus leptoporus</name>
    <dbReference type="NCBI Taxonomy" id="127549"/>
    <lineage>
        <taxon>Eukaryota</taxon>
        <taxon>Haptista</taxon>
        <taxon>Haptophyta</taxon>
        <taxon>Prymnesiophyceae</taxon>
        <taxon>Coccolithales</taxon>
        <taxon>Calcidiscaceae</taxon>
        <taxon>Calcidiscus</taxon>
    </lineage>
</organism>
<gene>
    <name evidence="4" type="ORF">CLEP1334_LOCUS3572</name>
</gene>
<keyword evidence="2" id="KW-0472">Membrane</keyword>
<dbReference type="AlphaFoldDB" id="A0A7S0IPT6"/>
<reference evidence="4" key="1">
    <citation type="submission" date="2021-01" db="EMBL/GenBank/DDBJ databases">
        <authorList>
            <person name="Corre E."/>
            <person name="Pelletier E."/>
            <person name="Niang G."/>
            <person name="Scheremetjew M."/>
            <person name="Finn R."/>
            <person name="Kale V."/>
            <person name="Holt S."/>
            <person name="Cochrane G."/>
            <person name="Meng A."/>
            <person name="Brown T."/>
            <person name="Cohen L."/>
        </authorList>
    </citation>
    <scope>NUCLEOTIDE SEQUENCE</scope>
    <source>
        <strain evidence="4">RCC1130</strain>
    </source>
</reference>
<feature type="transmembrane region" description="Helical" evidence="2">
    <location>
        <begin position="196"/>
        <end position="219"/>
    </location>
</feature>
<dbReference type="InterPro" id="IPR035892">
    <property type="entry name" value="C2_domain_sf"/>
</dbReference>
<accession>A0A7S0IPT6</accession>
<sequence>MNIWERAEDSDELTDLKWTGMQLPGHLSVCVHAARKLPLTDWWGDRRPDPFFEITLYGDEQAHEECRSQLQEVFDFCCRLHVNKPIAVQIKLIDDDFIKDQSLGSCTLRLPPVSPLWVYGDIYWCQLRQSGGSKAQGQLQFSMEVLDAPWPPGMAPPRPSPSPPQRPAPPAPPPAPPALPAPPREPLWHYIETETWAAPMTWALITGAVLCALFAYCCIRHCRSRRSAQRPRRFQRTVELNTPPVPTWVVTTSQQGSTSRSADDQKSDLSEYAPVRKISNGARSSC</sequence>
<keyword evidence="2" id="KW-1133">Transmembrane helix</keyword>
<dbReference type="Gene3D" id="2.60.40.150">
    <property type="entry name" value="C2 domain"/>
    <property type="match status" value="1"/>
</dbReference>
<feature type="region of interest" description="Disordered" evidence="1">
    <location>
        <begin position="150"/>
        <end position="180"/>
    </location>
</feature>
<keyword evidence="2" id="KW-0812">Transmembrane</keyword>
<evidence type="ECO:0000256" key="1">
    <source>
        <dbReference type="SAM" id="MobiDB-lite"/>
    </source>
</evidence>
<dbReference type="InterPro" id="IPR000008">
    <property type="entry name" value="C2_dom"/>
</dbReference>
<protein>
    <recommendedName>
        <fullName evidence="3">C2 domain-containing protein</fullName>
    </recommendedName>
</protein>
<proteinExistence type="predicted"/>
<name>A0A7S0IPT6_9EUKA</name>
<dbReference type="PROSITE" id="PS50004">
    <property type="entry name" value="C2"/>
    <property type="match status" value="1"/>
</dbReference>
<evidence type="ECO:0000256" key="2">
    <source>
        <dbReference type="SAM" id="Phobius"/>
    </source>
</evidence>